<dbReference type="SUPFAM" id="SSF81333">
    <property type="entry name" value="F1F0 ATP synthase subunit C"/>
    <property type="match status" value="1"/>
</dbReference>
<evidence type="ECO:0000256" key="3">
    <source>
        <dbReference type="ARBA" id="ARBA00022989"/>
    </source>
</evidence>
<evidence type="ECO:0000256" key="4">
    <source>
        <dbReference type="ARBA" id="ARBA00023136"/>
    </source>
</evidence>
<dbReference type="InterPro" id="IPR035921">
    <property type="entry name" value="F/V-ATP_Csub_sf"/>
</dbReference>
<sequence>MGIGLIAIGAALAVGISALATGLAQARIGAAAMGAIAEKPELAGRAILLVAIPETLVILGFAVAAMAILLLPA</sequence>
<dbReference type="EMBL" id="SOGO01000022">
    <property type="protein sequence ID" value="TFD03206.1"/>
    <property type="molecule type" value="Genomic_DNA"/>
</dbReference>
<dbReference type="InterPro" id="IPR002379">
    <property type="entry name" value="ATPase_proteolipid_c-like_dom"/>
</dbReference>
<accession>A0ABY2JDY2</accession>
<gene>
    <name evidence="7" type="ORF">E3T25_07535</name>
</gene>
<keyword evidence="3 5" id="KW-1133">Transmembrane helix</keyword>
<dbReference type="Pfam" id="PF00137">
    <property type="entry name" value="ATP-synt_C"/>
    <property type="match status" value="1"/>
</dbReference>
<evidence type="ECO:0000256" key="2">
    <source>
        <dbReference type="ARBA" id="ARBA00022692"/>
    </source>
</evidence>
<evidence type="ECO:0000256" key="5">
    <source>
        <dbReference type="SAM" id="Phobius"/>
    </source>
</evidence>
<protein>
    <submittedName>
        <fullName evidence="7">ATPase</fullName>
    </submittedName>
</protein>
<reference evidence="7 8" key="1">
    <citation type="submission" date="2019-03" db="EMBL/GenBank/DDBJ databases">
        <title>Genomics of glacier-inhabiting Cryobacterium strains.</title>
        <authorList>
            <person name="Liu Q."/>
            <person name="Xin Y.-H."/>
        </authorList>
    </citation>
    <scope>NUCLEOTIDE SEQUENCE [LARGE SCALE GENOMIC DNA]</scope>
    <source>
        <strain evidence="7 8">TMT2-16</strain>
    </source>
</reference>
<feature type="transmembrane region" description="Helical" evidence="5">
    <location>
        <begin position="42"/>
        <end position="71"/>
    </location>
</feature>
<comment type="subcellular location">
    <subcellularLocation>
        <location evidence="1">Membrane</location>
        <topology evidence="1">Multi-pass membrane protein</topology>
    </subcellularLocation>
</comment>
<keyword evidence="8" id="KW-1185">Reference proteome</keyword>
<keyword evidence="4 5" id="KW-0472">Membrane</keyword>
<proteinExistence type="predicted"/>
<evidence type="ECO:0000313" key="7">
    <source>
        <dbReference type="EMBL" id="TFD03206.1"/>
    </source>
</evidence>
<evidence type="ECO:0000259" key="6">
    <source>
        <dbReference type="Pfam" id="PF00137"/>
    </source>
</evidence>
<dbReference type="Proteomes" id="UP000297851">
    <property type="component" value="Unassembled WGS sequence"/>
</dbReference>
<comment type="caution">
    <text evidence="7">The sequence shown here is derived from an EMBL/GenBank/DDBJ whole genome shotgun (WGS) entry which is preliminary data.</text>
</comment>
<feature type="domain" description="V-ATPase proteolipid subunit C-like" evidence="6">
    <location>
        <begin position="8"/>
        <end position="66"/>
    </location>
</feature>
<keyword evidence="2 5" id="KW-0812">Transmembrane</keyword>
<evidence type="ECO:0000256" key="1">
    <source>
        <dbReference type="ARBA" id="ARBA00004141"/>
    </source>
</evidence>
<dbReference type="Gene3D" id="1.20.120.610">
    <property type="entry name" value="lithium bound rotor ring of v- atpase"/>
    <property type="match status" value="1"/>
</dbReference>
<organism evidence="7 8">
    <name type="scientific">Cryobacterium sandaracinum</name>
    <dbReference type="NCBI Taxonomy" id="1259247"/>
    <lineage>
        <taxon>Bacteria</taxon>
        <taxon>Bacillati</taxon>
        <taxon>Actinomycetota</taxon>
        <taxon>Actinomycetes</taxon>
        <taxon>Micrococcales</taxon>
        <taxon>Microbacteriaceae</taxon>
        <taxon>Cryobacterium</taxon>
    </lineage>
</organism>
<evidence type="ECO:0000313" key="8">
    <source>
        <dbReference type="Proteomes" id="UP000297851"/>
    </source>
</evidence>
<name>A0ABY2JDY2_9MICO</name>